<dbReference type="EMBL" id="FUXX01000008">
    <property type="protein sequence ID" value="SKA59831.1"/>
    <property type="molecule type" value="Genomic_DNA"/>
</dbReference>
<dbReference type="InterPro" id="IPR009057">
    <property type="entry name" value="Homeodomain-like_sf"/>
</dbReference>
<protein>
    <submittedName>
        <fullName evidence="5">AraC-type DNA-binding protein</fullName>
    </submittedName>
</protein>
<sequence>MPPLKKELKENTKHGSNVFPLASYFCRGKKFNINIGMHWHPEVEINRFEKGSFILNYAMKEYRIDGPCIAISPGNVLHNLVIKRGSDQSSLVFNPSIVEFNYFDEVEAQLLRFLTEGGKQMPPLITKDMECFDRADRLLKFIIENASTQSGALRLRIKAHLIELLAIMYENGLFLTDSLSKTEDFEHKQQKIKDLLTFINDHYSEKISMNDAANYLKVSRQYFCRYFKKSTGMSFVDFINDLRLRRACQEIVLTSKSITDIALDHGFDNIGYFFKLFKIKFGQTPLAYRKSKATGNNGKLGADDYSIY</sequence>
<feature type="domain" description="HTH araC/xylS-type" evidence="4">
    <location>
        <begin position="193"/>
        <end position="291"/>
    </location>
</feature>
<keyword evidence="6" id="KW-1185">Reference proteome</keyword>
<keyword evidence="1" id="KW-0805">Transcription regulation</keyword>
<evidence type="ECO:0000256" key="1">
    <source>
        <dbReference type="ARBA" id="ARBA00023015"/>
    </source>
</evidence>
<accession>A0A1T4V5M5</accession>
<evidence type="ECO:0000259" key="4">
    <source>
        <dbReference type="PROSITE" id="PS01124"/>
    </source>
</evidence>
<dbReference type="Pfam" id="PF12833">
    <property type="entry name" value="HTH_18"/>
    <property type="match status" value="1"/>
</dbReference>
<evidence type="ECO:0000313" key="6">
    <source>
        <dbReference type="Proteomes" id="UP000242432"/>
    </source>
</evidence>
<dbReference type="GO" id="GO:0043565">
    <property type="term" value="F:sequence-specific DNA binding"/>
    <property type="evidence" value="ECO:0007669"/>
    <property type="project" value="InterPro"/>
</dbReference>
<dbReference type="Gene3D" id="1.10.10.60">
    <property type="entry name" value="Homeodomain-like"/>
    <property type="match status" value="2"/>
</dbReference>
<evidence type="ECO:0000256" key="3">
    <source>
        <dbReference type="ARBA" id="ARBA00023163"/>
    </source>
</evidence>
<evidence type="ECO:0000313" key="5">
    <source>
        <dbReference type="EMBL" id="SKA59831.1"/>
    </source>
</evidence>
<dbReference type="SMART" id="SM00342">
    <property type="entry name" value="HTH_ARAC"/>
    <property type="match status" value="1"/>
</dbReference>
<dbReference type="PANTHER" id="PTHR43280:SF2">
    <property type="entry name" value="HTH-TYPE TRANSCRIPTIONAL REGULATOR EXSA"/>
    <property type="match status" value="1"/>
</dbReference>
<dbReference type="AlphaFoldDB" id="A0A1T4V5M5"/>
<dbReference type="Proteomes" id="UP000242432">
    <property type="component" value="Unassembled WGS sequence"/>
</dbReference>
<dbReference type="PANTHER" id="PTHR43280">
    <property type="entry name" value="ARAC-FAMILY TRANSCRIPTIONAL REGULATOR"/>
    <property type="match status" value="1"/>
</dbReference>
<dbReference type="STRING" id="83771.SAMN02910357_00529"/>
<proteinExistence type="predicted"/>
<dbReference type="InterPro" id="IPR020449">
    <property type="entry name" value="Tscrpt_reg_AraC-type_HTH"/>
</dbReference>
<gene>
    <name evidence="5" type="ORF">SAMN02745213_00757</name>
</gene>
<dbReference type="SUPFAM" id="SSF46689">
    <property type="entry name" value="Homeodomain-like"/>
    <property type="match status" value="2"/>
</dbReference>
<dbReference type="RefSeq" id="WP_078928298.1">
    <property type="nucleotide sequence ID" value="NZ_FUXX01000008.1"/>
</dbReference>
<keyword evidence="3" id="KW-0804">Transcription</keyword>
<organism evidence="5 6">
    <name type="scientific">Succinivibrio dextrinosolvens DSM 3072</name>
    <dbReference type="NCBI Taxonomy" id="1123324"/>
    <lineage>
        <taxon>Bacteria</taxon>
        <taxon>Pseudomonadati</taxon>
        <taxon>Pseudomonadota</taxon>
        <taxon>Gammaproteobacteria</taxon>
        <taxon>Aeromonadales</taxon>
        <taxon>Succinivibrionaceae</taxon>
        <taxon>Succinivibrio</taxon>
    </lineage>
</organism>
<keyword evidence="2 5" id="KW-0238">DNA-binding</keyword>
<evidence type="ECO:0000256" key="2">
    <source>
        <dbReference type="ARBA" id="ARBA00023125"/>
    </source>
</evidence>
<name>A0A1T4V5M5_9GAMM</name>
<dbReference type="InterPro" id="IPR018060">
    <property type="entry name" value="HTH_AraC"/>
</dbReference>
<reference evidence="6" key="1">
    <citation type="submission" date="2017-02" db="EMBL/GenBank/DDBJ databases">
        <authorList>
            <person name="Varghese N."/>
            <person name="Submissions S."/>
        </authorList>
    </citation>
    <scope>NUCLEOTIDE SEQUENCE [LARGE SCALE GENOMIC DNA]</scope>
    <source>
        <strain evidence="6">DSM 3072</strain>
    </source>
</reference>
<dbReference type="PRINTS" id="PR00032">
    <property type="entry name" value="HTHARAC"/>
</dbReference>
<dbReference type="GO" id="GO:0003700">
    <property type="term" value="F:DNA-binding transcription factor activity"/>
    <property type="evidence" value="ECO:0007669"/>
    <property type="project" value="InterPro"/>
</dbReference>
<dbReference type="PROSITE" id="PS01124">
    <property type="entry name" value="HTH_ARAC_FAMILY_2"/>
    <property type="match status" value="1"/>
</dbReference>